<dbReference type="GO" id="GO:0000281">
    <property type="term" value="P:mitotic cytokinesis"/>
    <property type="evidence" value="ECO:0007669"/>
    <property type="project" value="TreeGrafter"/>
</dbReference>
<dbReference type="InterPro" id="IPR017441">
    <property type="entry name" value="Protein_kinase_ATP_BS"/>
</dbReference>
<dbReference type="SUPFAM" id="SSF56112">
    <property type="entry name" value="Protein kinase-like (PK-like)"/>
    <property type="match status" value="1"/>
</dbReference>
<dbReference type="GO" id="GO:0007266">
    <property type="term" value="P:Rho protein signal transduction"/>
    <property type="evidence" value="ECO:0007669"/>
    <property type="project" value="TreeGrafter"/>
</dbReference>
<dbReference type="InterPro" id="IPR050839">
    <property type="entry name" value="Rho-assoc_Ser/Thr_Kinase"/>
</dbReference>
<dbReference type="AlphaFoldDB" id="A0A8K0JV45"/>
<dbReference type="InterPro" id="IPR011009">
    <property type="entry name" value="Kinase-like_dom_sf"/>
</dbReference>
<organism evidence="3 4">
    <name type="scientific">Ladona fulva</name>
    <name type="common">Scarce chaser dragonfly</name>
    <name type="synonym">Libellula fulva</name>
    <dbReference type="NCBI Taxonomy" id="123851"/>
    <lineage>
        <taxon>Eukaryota</taxon>
        <taxon>Metazoa</taxon>
        <taxon>Ecdysozoa</taxon>
        <taxon>Arthropoda</taxon>
        <taxon>Hexapoda</taxon>
        <taxon>Insecta</taxon>
        <taxon>Pterygota</taxon>
        <taxon>Palaeoptera</taxon>
        <taxon>Odonata</taxon>
        <taxon>Epiprocta</taxon>
        <taxon>Anisoptera</taxon>
        <taxon>Libelluloidea</taxon>
        <taxon>Libellulidae</taxon>
        <taxon>Ladona</taxon>
    </lineage>
</organism>
<reference evidence="3" key="2">
    <citation type="submission" date="2017-10" db="EMBL/GenBank/DDBJ databases">
        <title>Ladona fulva Genome sequencing and assembly.</title>
        <authorList>
            <person name="Murali S."/>
            <person name="Richards S."/>
            <person name="Bandaranaike D."/>
            <person name="Bellair M."/>
            <person name="Blankenburg K."/>
            <person name="Chao H."/>
            <person name="Dinh H."/>
            <person name="Doddapaneni H."/>
            <person name="Dugan-Rocha S."/>
            <person name="Elkadiri S."/>
            <person name="Gnanaolivu R."/>
            <person name="Hernandez B."/>
            <person name="Skinner E."/>
            <person name="Javaid M."/>
            <person name="Lee S."/>
            <person name="Li M."/>
            <person name="Ming W."/>
            <person name="Munidasa M."/>
            <person name="Muniz J."/>
            <person name="Nguyen L."/>
            <person name="Hughes D."/>
            <person name="Osuji N."/>
            <person name="Pu L.-L."/>
            <person name="Puazo M."/>
            <person name="Qu C."/>
            <person name="Quiroz J."/>
            <person name="Raj R."/>
            <person name="Weissenberger G."/>
            <person name="Xin Y."/>
            <person name="Zou X."/>
            <person name="Han Y."/>
            <person name="Worley K."/>
            <person name="Muzny D."/>
            <person name="Gibbs R."/>
        </authorList>
    </citation>
    <scope>NUCLEOTIDE SEQUENCE</scope>
    <source>
        <strain evidence="3">Sampled in the wild</strain>
    </source>
</reference>
<dbReference type="GO" id="GO:0030866">
    <property type="term" value="P:cortical actin cytoskeleton organization"/>
    <property type="evidence" value="ECO:0007669"/>
    <property type="project" value="TreeGrafter"/>
</dbReference>
<dbReference type="PANTHER" id="PTHR22988:SF73">
    <property type="entry name" value="RHO-ASSOCIATED PROTEIN KINASE"/>
    <property type="match status" value="1"/>
</dbReference>
<keyword evidence="1" id="KW-0067">ATP-binding</keyword>
<dbReference type="GO" id="GO:0005737">
    <property type="term" value="C:cytoplasm"/>
    <property type="evidence" value="ECO:0007669"/>
    <property type="project" value="TreeGrafter"/>
</dbReference>
<keyword evidence="1" id="KW-0547">Nucleotide-binding</keyword>
<evidence type="ECO:0000313" key="4">
    <source>
        <dbReference type="Proteomes" id="UP000792457"/>
    </source>
</evidence>
<dbReference type="GO" id="GO:0005524">
    <property type="term" value="F:ATP binding"/>
    <property type="evidence" value="ECO:0007669"/>
    <property type="project" value="UniProtKB-UniRule"/>
</dbReference>
<dbReference type="EMBL" id="KZ308147">
    <property type="protein sequence ID" value="KAG8222956.1"/>
    <property type="molecule type" value="Genomic_DNA"/>
</dbReference>
<dbReference type="GO" id="GO:1901888">
    <property type="term" value="P:regulation of cell junction assembly"/>
    <property type="evidence" value="ECO:0007669"/>
    <property type="project" value="TreeGrafter"/>
</dbReference>
<name>A0A8K0JV45_LADFU</name>
<dbReference type="Proteomes" id="UP000792457">
    <property type="component" value="Unassembled WGS sequence"/>
</dbReference>
<proteinExistence type="predicted"/>
<sequence length="117" mass="13482">MGGEMDGIKDEDRKRRLRLLEEKIQDPRSIANVDCLLDTVQALVADCDHPAVKRMKNVEAYMNRYDSLASDIFRLRMKNDDFTLIKVIGRGAFGEVQLVRNKSTNKVYAMKLLSKFE</sequence>
<evidence type="ECO:0000259" key="2">
    <source>
        <dbReference type="PROSITE" id="PS50011"/>
    </source>
</evidence>
<feature type="non-terminal residue" evidence="3">
    <location>
        <position position="1"/>
    </location>
</feature>
<dbReference type="GO" id="GO:0005856">
    <property type="term" value="C:cytoskeleton"/>
    <property type="evidence" value="ECO:0007669"/>
    <property type="project" value="TreeGrafter"/>
</dbReference>
<dbReference type="PROSITE" id="PS50011">
    <property type="entry name" value="PROTEIN_KINASE_DOM"/>
    <property type="match status" value="1"/>
</dbReference>
<dbReference type="Gene3D" id="3.30.200.20">
    <property type="entry name" value="Phosphorylase Kinase, domain 1"/>
    <property type="match status" value="1"/>
</dbReference>
<dbReference type="PROSITE" id="PS00107">
    <property type="entry name" value="PROTEIN_KINASE_ATP"/>
    <property type="match status" value="1"/>
</dbReference>
<evidence type="ECO:0000256" key="1">
    <source>
        <dbReference type="PROSITE-ProRule" id="PRU10141"/>
    </source>
</evidence>
<comment type="caution">
    <text evidence="3">The sequence shown here is derived from an EMBL/GenBank/DDBJ whole genome shotgun (WGS) entry which is preliminary data.</text>
</comment>
<dbReference type="InterPro" id="IPR000719">
    <property type="entry name" value="Prot_kinase_dom"/>
</dbReference>
<gene>
    <name evidence="3" type="ORF">J437_LFUL000251</name>
</gene>
<reference evidence="3" key="1">
    <citation type="submission" date="2013-04" db="EMBL/GenBank/DDBJ databases">
        <authorList>
            <person name="Qu J."/>
            <person name="Murali S.C."/>
            <person name="Bandaranaike D."/>
            <person name="Bellair M."/>
            <person name="Blankenburg K."/>
            <person name="Chao H."/>
            <person name="Dinh H."/>
            <person name="Doddapaneni H."/>
            <person name="Downs B."/>
            <person name="Dugan-Rocha S."/>
            <person name="Elkadiri S."/>
            <person name="Gnanaolivu R.D."/>
            <person name="Hernandez B."/>
            <person name="Javaid M."/>
            <person name="Jayaseelan J.C."/>
            <person name="Lee S."/>
            <person name="Li M."/>
            <person name="Ming W."/>
            <person name="Munidasa M."/>
            <person name="Muniz J."/>
            <person name="Nguyen L."/>
            <person name="Ongeri F."/>
            <person name="Osuji N."/>
            <person name="Pu L.-L."/>
            <person name="Puazo M."/>
            <person name="Qu C."/>
            <person name="Quiroz J."/>
            <person name="Raj R."/>
            <person name="Weissenberger G."/>
            <person name="Xin Y."/>
            <person name="Zou X."/>
            <person name="Han Y."/>
            <person name="Richards S."/>
            <person name="Worley K."/>
            <person name="Muzny D."/>
            <person name="Gibbs R."/>
        </authorList>
    </citation>
    <scope>NUCLEOTIDE SEQUENCE</scope>
    <source>
        <strain evidence="3">Sampled in the wild</strain>
    </source>
</reference>
<evidence type="ECO:0000313" key="3">
    <source>
        <dbReference type="EMBL" id="KAG8222956.1"/>
    </source>
</evidence>
<feature type="domain" description="Protein kinase" evidence="2">
    <location>
        <begin position="82"/>
        <end position="117"/>
    </location>
</feature>
<accession>A0A8K0JV45</accession>
<feature type="binding site" evidence="1">
    <location>
        <position position="111"/>
    </location>
    <ligand>
        <name>ATP</name>
        <dbReference type="ChEBI" id="CHEBI:30616"/>
    </ligand>
</feature>
<dbReference type="PANTHER" id="PTHR22988">
    <property type="entry name" value="MYOTONIC DYSTROPHY S/T KINASE-RELATED"/>
    <property type="match status" value="1"/>
</dbReference>
<dbReference type="OrthoDB" id="7630171at2759"/>
<keyword evidence="4" id="KW-1185">Reference proteome</keyword>
<dbReference type="GO" id="GO:0031032">
    <property type="term" value="P:actomyosin structure organization"/>
    <property type="evidence" value="ECO:0007669"/>
    <property type="project" value="TreeGrafter"/>
</dbReference>
<dbReference type="GO" id="GO:0048598">
    <property type="term" value="P:embryonic morphogenesis"/>
    <property type="evidence" value="ECO:0007669"/>
    <property type="project" value="TreeGrafter"/>
</dbReference>
<protein>
    <recommendedName>
        <fullName evidence="2">Protein kinase domain-containing protein</fullName>
    </recommendedName>
</protein>
<dbReference type="GO" id="GO:0072518">
    <property type="term" value="F:Rho-dependent protein serine/threonine kinase activity"/>
    <property type="evidence" value="ECO:0007669"/>
    <property type="project" value="TreeGrafter"/>
</dbReference>